<dbReference type="EMBL" id="BAABJM010000001">
    <property type="protein sequence ID" value="GAA5045121.1"/>
    <property type="molecule type" value="Genomic_DNA"/>
</dbReference>
<evidence type="ECO:0000313" key="3">
    <source>
        <dbReference type="Proteomes" id="UP001500603"/>
    </source>
</evidence>
<feature type="compositionally biased region" description="Basic and acidic residues" evidence="1">
    <location>
        <begin position="80"/>
        <end position="99"/>
    </location>
</feature>
<evidence type="ECO:0008006" key="4">
    <source>
        <dbReference type="Google" id="ProtNLM"/>
    </source>
</evidence>
<reference evidence="3" key="1">
    <citation type="journal article" date="2019" name="Int. J. Syst. Evol. Microbiol.">
        <title>The Global Catalogue of Microorganisms (GCM) 10K type strain sequencing project: providing services to taxonomists for standard genome sequencing and annotation.</title>
        <authorList>
            <consortium name="The Broad Institute Genomics Platform"/>
            <consortium name="The Broad Institute Genome Sequencing Center for Infectious Disease"/>
            <person name="Wu L."/>
            <person name="Ma J."/>
        </authorList>
    </citation>
    <scope>NUCLEOTIDE SEQUENCE [LARGE SCALE GENOMIC DNA]</scope>
    <source>
        <strain evidence="3">JCM 18298</strain>
    </source>
</reference>
<organism evidence="2 3">
    <name type="scientific">Nocardia callitridis</name>
    <dbReference type="NCBI Taxonomy" id="648753"/>
    <lineage>
        <taxon>Bacteria</taxon>
        <taxon>Bacillati</taxon>
        <taxon>Actinomycetota</taxon>
        <taxon>Actinomycetes</taxon>
        <taxon>Mycobacteriales</taxon>
        <taxon>Nocardiaceae</taxon>
        <taxon>Nocardia</taxon>
    </lineage>
</organism>
<dbReference type="RefSeq" id="WP_345493712.1">
    <property type="nucleotide sequence ID" value="NZ_BAABJM010000001.1"/>
</dbReference>
<protein>
    <recommendedName>
        <fullName evidence="4">Lipoprotein</fullName>
    </recommendedName>
</protein>
<evidence type="ECO:0000313" key="2">
    <source>
        <dbReference type="EMBL" id="GAA5045121.1"/>
    </source>
</evidence>
<evidence type="ECO:0000256" key="1">
    <source>
        <dbReference type="SAM" id="MobiDB-lite"/>
    </source>
</evidence>
<accession>A0ABP9JUL7</accession>
<proteinExistence type="predicted"/>
<gene>
    <name evidence="2" type="ORF">GCM10023318_08850</name>
</gene>
<comment type="caution">
    <text evidence="2">The sequence shown here is derived from an EMBL/GenBank/DDBJ whole genome shotgun (WGS) entry which is preliminary data.</text>
</comment>
<sequence>MSALAALIIVAAFGCLAYRLLPDRLVRAVRLDRYLPHSASVDHSESSYDYQRQYSDLSAIYARTGTRDPVATTPRKSRAPRAESRPGQRTSDSKTPHRP</sequence>
<dbReference type="Proteomes" id="UP001500603">
    <property type="component" value="Unassembled WGS sequence"/>
</dbReference>
<feature type="region of interest" description="Disordered" evidence="1">
    <location>
        <begin position="61"/>
        <end position="99"/>
    </location>
</feature>
<keyword evidence="3" id="KW-1185">Reference proteome</keyword>
<name>A0ABP9JUL7_9NOCA</name>